<reference evidence="1 2" key="1">
    <citation type="journal article" date="2025" name="Microbiol. Resour. Announc.">
        <title>Draft genome sequences for Neonectria magnoliae and Neonectria punicea, canker pathogens of Liriodendron tulipifera and Acer saccharum in West Virginia.</title>
        <authorList>
            <person name="Petronek H.M."/>
            <person name="Kasson M.T."/>
            <person name="Metheny A.M."/>
            <person name="Stauder C.M."/>
            <person name="Lovett B."/>
            <person name="Lynch S.C."/>
            <person name="Garnas J.R."/>
            <person name="Kasson L.R."/>
            <person name="Stajich J.E."/>
        </authorList>
    </citation>
    <scope>NUCLEOTIDE SEQUENCE [LARGE SCALE GENOMIC DNA]</scope>
    <source>
        <strain evidence="1 2">NRRL 64651</strain>
    </source>
</reference>
<keyword evidence="2" id="KW-1185">Reference proteome</keyword>
<name>A0ABR1I7Z1_9HYPO</name>
<evidence type="ECO:0000313" key="1">
    <source>
        <dbReference type="EMBL" id="KAK7428973.1"/>
    </source>
</evidence>
<proteinExistence type="predicted"/>
<sequence length="189" mass="21452">MANPVIHALVKSHHIRYNFFIETVVREIAAYRRMLESRSIDGTIIPNLADADPDAGMYVRPSEQVDVHFLDDVALRANQRAFERQLMDQLHRAEARLLVAKSRFPAPVHAGEFLEGGPVNFVLETQGFAAIKQRFDGHVRHKSLCCAQGFREFVELVNEITEQIDHFTFLIDQLTDGRNARAAEVSAQQ</sequence>
<dbReference type="EMBL" id="JAZAVK010000034">
    <property type="protein sequence ID" value="KAK7428973.1"/>
    <property type="molecule type" value="Genomic_DNA"/>
</dbReference>
<protein>
    <submittedName>
        <fullName evidence="1">Uncharacterized protein</fullName>
    </submittedName>
</protein>
<evidence type="ECO:0000313" key="2">
    <source>
        <dbReference type="Proteomes" id="UP001498421"/>
    </source>
</evidence>
<accession>A0ABR1I7Z1</accession>
<dbReference type="Proteomes" id="UP001498421">
    <property type="component" value="Unassembled WGS sequence"/>
</dbReference>
<organism evidence="1 2">
    <name type="scientific">Neonectria magnoliae</name>
    <dbReference type="NCBI Taxonomy" id="2732573"/>
    <lineage>
        <taxon>Eukaryota</taxon>
        <taxon>Fungi</taxon>
        <taxon>Dikarya</taxon>
        <taxon>Ascomycota</taxon>
        <taxon>Pezizomycotina</taxon>
        <taxon>Sordariomycetes</taxon>
        <taxon>Hypocreomycetidae</taxon>
        <taxon>Hypocreales</taxon>
        <taxon>Nectriaceae</taxon>
        <taxon>Neonectria</taxon>
    </lineage>
</organism>
<gene>
    <name evidence="1" type="ORF">QQZ08_004485</name>
</gene>
<comment type="caution">
    <text evidence="1">The sequence shown here is derived from an EMBL/GenBank/DDBJ whole genome shotgun (WGS) entry which is preliminary data.</text>
</comment>